<dbReference type="Gene3D" id="2.60.40.1120">
    <property type="entry name" value="Carboxypeptidase-like, regulatory domain"/>
    <property type="match status" value="1"/>
</dbReference>
<dbReference type="InterPro" id="IPR036942">
    <property type="entry name" value="Beta-barrel_TonB_sf"/>
</dbReference>
<name>A0A3A8IXN3_9BACT</name>
<dbReference type="GO" id="GO:0015344">
    <property type="term" value="F:siderophore uptake transmembrane transporter activity"/>
    <property type="evidence" value="ECO:0007669"/>
    <property type="project" value="TreeGrafter"/>
</dbReference>
<evidence type="ECO:0000256" key="8">
    <source>
        <dbReference type="SAM" id="MobiDB-lite"/>
    </source>
</evidence>
<evidence type="ECO:0000313" key="11">
    <source>
        <dbReference type="EMBL" id="RKG84520.1"/>
    </source>
</evidence>
<dbReference type="Proteomes" id="UP000268094">
    <property type="component" value="Unassembled WGS sequence"/>
</dbReference>
<reference evidence="12" key="1">
    <citation type="submission" date="2018-09" db="EMBL/GenBank/DDBJ databases">
        <authorList>
            <person name="Livingstone P.G."/>
            <person name="Whitworth D.E."/>
        </authorList>
    </citation>
    <scope>NUCLEOTIDE SEQUENCE [LARGE SCALE GENOMIC DNA]</scope>
    <source>
        <strain evidence="12">CA054A</strain>
    </source>
</reference>
<evidence type="ECO:0000256" key="9">
    <source>
        <dbReference type="SAM" id="SignalP"/>
    </source>
</evidence>
<dbReference type="RefSeq" id="WP_120542588.1">
    <property type="nucleotide sequence ID" value="NZ_RAVZ01000154.1"/>
</dbReference>
<dbReference type="PANTHER" id="PTHR30069:SF46">
    <property type="entry name" value="OAR PROTEIN"/>
    <property type="match status" value="1"/>
</dbReference>
<feature type="region of interest" description="Disordered" evidence="8">
    <location>
        <begin position="738"/>
        <end position="757"/>
    </location>
</feature>
<keyword evidence="5 7" id="KW-0472">Membrane</keyword>
<dbReference type="InterPro" id="IPR013784">
    <property type="entry name" value="Carb-bd-like_fold"/>
</dbReference>
<dbReference type="PANTHER" id="PTHR30069">
    <property type="entry name" value="TONB-DEPENDENT OUTER MEMBRANE RECEPTOR"/>
    <property type="match status" value="1"/>
</dbReference>
<gene>
    <name evidence="11" type="ORF">D7V88_21835</name>
</gene>
<dbReference type="AlphaFoldDB" id="A0A3A8IXN3"/>
<keyword evidence="3 7" id="KW-1134">Transmembrane beta strand</keyword>
<dbReference type="SUPFAM" id="SSF49452">
    <property type="entry name" value="Starch-binding domain-like"/>
    <property type="match status" value="1"/>
</dbReference>
<feature type="chain" id="PRO_5017218710" evidence="9">
    <location>
        <begin position="25"/>
        <end position="1068"/>
    </location>
</feature>
<evidence type="ECO:0000256" key="7">
    <source>
        <dbReference type="PROSITE-ProRule" id="PRU01360"/>
    </source>
</evidence>
<keyword evidence="6 7" id="KW-0998">Cell outer membrane</keyword>
<dbReference type="Gene3D" id="2.40.170.20">
    <property type="entry name" value="TonB-dependent receptor, beta-barrel domain"/>
    <property type="match status" value="1"/>
</dbReference>
<dbReference type="GO" id="GO:0009279">
    <property type="term" value="C:cell outer membrane"/>
    <property type="evidence" value="ECO:0007669"/>
    <property type="project" value="UniProtKB-SubCell"/>
</dbReference>
<dbReference type="InterPro" id="IPR039426">
    <property type="entry name" value="TonB-dep_rcpt-like"/>
</dbReference>
<feature type="signal peptide" evidence="9">
    <location>
        <begin position="1"/>
        <end position="24"/>
    </location>
</feature>
<evidence type="ECO:0000313" key="12">
    <source>
        <dbReference type="Proteomes" id="UP000268094"/>
    </source>
</evidence>
<dbReference type="Gene3D" id="2.170.130.10">
    <property type="entry name" value="TonB-dependent receptor, plug domain"/>
    <property type="match status" value="1"/>
</dbReference>
<sequence>MSRRNRVNRGLWLAVLLWGTGAFAQGNSVITGTLTNAANKSPLEDVVVTATSPQLQGERTVVTDKSGLYRLPQLPSGTYLLRFEAQGFKPYERGGILLRIDRTIRLNAELLPDEGLTENVEVVGAPPSVDVGSSAAGVTVDQDFIRNIAVIRPGTKGSASRSFEGLAELAPGATEDRYGVSISGSSSPESQYVVDGLSVNDPGVGTLGTPLSVEFVKEVNIITGGYMPEYGRSTGGVLNVVTKSGSNEFHGSVFANMAPGALQTAGTVVRREGSVISAQGSAHNLGDFGFDLGGPILKDKLWFYVGVAPSFNRIQVDRQLSSYELCTEVDPANGCTAVNARRKDPTTGFSQVTPIEGTQVSRFADERSLQYLGKLTYNFNQDHSLAVSVFGTPRSSGGSNKYAFSDDGEPEVCTSLSCTGFVQGAYGAIATRRENSALDLVAKQTSSFFDKKLLVDATLGWHHQADSTLPSDGSGLGSGQGLSAQSNIAWRRTRNPGPHTINEFETLPNPDACGTTPAEQALRCPVTAYSTGGPGTISIQRLDRVQGKVMGTYLLEALGHHILKAGADIERMSFYNNRARTGLTPWQECTGGDCFFSLNQYGYLEAPDQPVFLASKEGTSTSTTVGGFIQDSWSILDKVTVNAGLRYDVQTLYGLDGEVGLHLPNQWSPRLGVIYDPTQAGRAKLFVNYARFFENVPLDMADLSFPQQQLLSSTYRAPPCNPSREGSLLTDCTIDANRTPIGSRESPNQLWDAQGGDRVPVDPQIRAQSADEFVLGGEYELIAASRVGATYTKRYLNDVIEDMSRDDGSTFFLGNPGKGYSTDFPLAKREYDAVNLYFQRAFTDGWLAQASYTWSTLRGNYSGLFRADTGQLSPNLTRDFDLVSLTVNRDGQLPGDRTHSFKVFGAKEFFITRGTSINVGGNYRARSGTPLNYLGAHPRRSGSETFILPRDSAGRLPWVHGVDGHVGLNQRLGKDSVLTVSLDVFNLFNFQQYTDVDQTFTTTRVYAIEQGGTPDDLTACLTKNNPGCKVISTTTGLPIVEADINPNFKRPTAYQAPRAIRLGAKLSF</sequence>
<protein>
    <submittedName>
        <fullName evidence="11">TonB-dependent receptor</fullName>
    </submittedName>
</protein>
<accession>A0A3A8IXN3</accession>
<evidence type="ECO:0000256" key="3">
    <source>
        <dbReference type="ARBA" id="ARBA00022452"/>
    </source>
</evidence>
<dbReference type="GO" id="GO:0044718">
    <property type="term" value="P:siderophore transmembrane transport"/>
    <property type="evidence" value="ECO:0007669"/>
    <property type="project" value="TreeGrafter"/>
</dbReference>
<evidence type="ECO:0000259" key="10">
    <source>
        <dbReference type="Pfam" id="PF25183"/>
    </source>
</evidence>
<keyword evidence="9" id="KW-0732">Signal</keyword>
<comment type="similarity">
    <text evidence="7">Belongs to the TonB-dependent receptor family.</text>
</comment>
<dbReference type="OrthoDB" id="9768147at2"/>
<evidence type="ECO:0000256" key="5">
    <source>
        <dbReference type="ARBA" id="ARBA00023136"/>
    </source>
</evidence>
<dbReference type="EMBL" id="RAVZ01000154">
    <property type="protein sequence ID" value="RKG84520.1"/>
    <property type="molecule type" value="Genomic_DNA"/>
</dbReference>
<evidence type="ECO:0000256" key="4">
    <source>
        <dbReference type="ARBA" id="ARBA00022692"/>
    </source>
</evidence>
<dbReference type="Pfam" id="PF13620">
    <property type="entry name" value="CarboxypepD_reg"/>
    <property type="match status" value="1"/>
</dbReference>
<keyword evidence="11" id="KW-0675">Receptor</keyword>
<keyword evidence="2 7" id="KW-0813">Transport</keyword>
<dbReference type="InterPro" id="IPR037066">
    <property type="entry name" value="Plug_dom_sf"/>
</dbReference>
<keyword evidence="4 7" id="KW-0812">Transmembrane</keyword>
<comment type="subcellular location">
    <subcellularLocation>
        <location evidence="1 7">Cell outer membrane</location>
        <topology evidence="1 7">Multi-pass membrane protein</topology>
    </subcellularLocation>
</comment>
<feature type="domain" description="TonB-dependent transporter Oar-like beta-barrel" evidence="10">
    <location>
        <begin position="241"/>
        <end position="652"/>
    </location>
</feature>
<evidence type="ECO:0000256" key="6">
    <source>
        <dbReference type="ARBA" id="ARBA00023237"/>
    </source>
</evidence>
<dbReference type="Pfam" id="PF25183">
    <property type="entry name" value="OMP_b-brl_4"/>
    <property type="match status" value="1"/>
</dbReference>
<evidence type="ECO:0000256" key="2">
    <source>
        <dbReference type="ARBA" id="ARBA00022448"/>
    </source>
</evidence>
<dbReference type="PROSITE" id="PS52016">
    <property type="entry name" value="TONB_DEPENDENT_REC_3"/>
    <property type="match status" value="1"/>
</dbReference>
<proteinExistence type="inferred from homology"/>
<keyword evidence="12" id="KW-1185">Reference proteome</keyword>
<comment type="caution">
    <text evidence="11">The sequence shown here is derived from an EMBL/GenBank/DDBJ whole genome shotgun (WGS) entry which is preliminary data.</text>
</comment>
<evidence type="ECO:0000256" key="1">
    <source>
        <dbReference type="ARBA" id="ARBA00004571"/>
    </source>
</evidence>
<dbReference type="InterPro" id="IPR057601">
    <property type="entry name" value="Oar-like_b-barrel"/>
</dbReference>
<dbReference type="GO" id="GO:0030246">
    <property type="term" value="F:carbohydrate binding"/>
    <property type="evidence" value="ECO:0007669"/>
    <property type="project" value="InterPro"/>
</dbReference>
<dbReference type="SUPFAM" id="SSF56935">
    <property type="entry name" value="Porins"/>
    <property type="match status" value="1"/>
</dbReference>
<organism evidence="11 12">
    <name type="scientific">Corallococcus terminator</name>
    <dbReference type="NCBI Taxonomy" id="2316733"/>
    <lineage>
        <taxon>Bacteria</taxon>
        <taxon>Pseudomonadati</taxon>
        <taxon>Myxococcota</taxon>
        <taxon>Myxococcia</taxon>
        <taxon>Myxococcales</taxon>
        <taxon>Cystobacterineae</taxon>
        <taxon>Myxococcaceae</taxon>
        <taxon>Corallococcus</taxon>
    </lineage>
</organism>